<dbReference type="AlphaFoldDB" id="A0A2J8AZR9"/>
<dbReference type="Pfam" id="PF01990">
    <property type="entry name" value="ATP-synt_F"/>
    <property type="match status" value="1"/>
</dbReference>
<dbReference type="EMBL" id="NBZD01000004">
    <property type="protein sequence ID" value="PNH18014.1"/>
    <property type="molecule type" value="Genomic_DNA"/>
</dbReference>
<evidence type="ECO:0000313" key="5">
    <source>
        <dbReference type="Proteomes" id="UP000236394"/>
    </source>
</evidence>
<organism evidence="4 5">
    <name type="scientific">Mageeibacillus indolicus</name>
    <dbReference type="NCBI Taxonomy" id="884684"/>
    <lineage>
        <taxon>Bacteria</taxon>
        <taxon>Bacillati</taxon>
        <taxon>Bacillota</taxon>
        <taxon>Clostridia</taxon>
        <taxon>Eubacteriales</taxon>
        <taxon>Oscillospiraceae</taxon>
        <taxon>Mageeibacillus</taxon>
    </lineage>
</organism>
<evidence type="ECO:0000256" key="1">
    <source>
        <dbReference type="ARBA" id="ARBA00010148"/>
    </source>
</evidence>
<proteinExistence type="inferred from homology"/>
<dbReference type="InterPro" id="IPR036906">
    <property type="entry name" value="ATPase_V1_fsu_sf"/>
</dbReference>
<comment type="similarity">
    <text evidence="1">Belongs to the V-ATPase F subunit family.</text>
</comment>
<reference evidence="5" key="1">
    <citation type="submission" date="2017-04" db="EMBL/GenBank/DDBJ databases">
        <authorList>
            <person name="Bumgarner R.E."/>
            <person name="Fredricks D.N."/>
            <person name="Srinivasan S."/>
        </authorList>
    </citation>
    <scope>NUCLEOTIDE SEQUENCE [LARGE SCALE GENOMIC DNA]</scope>
    <source>
        <strain evidence="5">KA00405</strain>
    </source>
</reference>
<evidence type="ECO:0000313" key="4">
    <source>
        <dbReference type="EMBL" id="PNH18014.1"/>
    </source>
</evidence>
<comment type="caution">
    <text evidence="4">The sequence shown here is derived from an EMBL/GenBank/DDBJ whole genome shotgun (WGS) entry which is preliminary data.</text>
</comment>
<evidence type="ECO:0000256" key="2">
    <source>
        <dbReference type="ARBA" id="ARBA00022448"/>
    </source>
</evidence>
<dbReference type="GO" id="GO:0046961">
    <property type="term" value="F:proton-transporting ATPase activity, rotational mechanism"/>
    <property type="evidence" value="ECO:0007669"/>
    <property type="project" value="InterPro"/>
</dbReference>
<sequence length="113" mass="12197">MDKNVRKIAVVGDPATVLGFRGLGFETWPANPGEEVLTVLKKLVENDEYGIIYITNHLAEDAAPYLAEISRRTLPAVIPISMGPPAAALGQLALNDAVRRAVGFDILANKEEQ</sequence>
<dbReference type="Proteomes" id="UP000236394">
    <property type="component" value="Unassembled WGS sequence"/>
</dbReference>
<dbReference type="InterPro" id="IPR008218">
    <property type="entry name" value="ATPase_V1-cplx_f_g_su"/>
</dbReference>
<dbReference type="OMA" id="FETWPAN"/>
<dbReference type="SUPFAM" id="SSF159468">
    <property type="entry name" value="AtpF-like"/>
    <property type="match status" value="1"/>
</dbReference>
<evidence type="ECO:0000256" key="3">
    <source>
        <dbReference type="ARBA" id="ARBA00023065"/>
    </source>
</evidence>
<keyword evidence="3" id="KW-0406">Ion transport</keyword>
<dbReference type="Gene3D" id="3.40.50.10580">
    <property type="entry name" value="ATPase, V1 complex, subunit F"/>
    <property type="match status" value="1"/>
</dbReference>
<protein>
    <recommendedName>
        <fullName evidence="6">V-type ATP synthase subunit F</fullName>
    </recommendedName>
</protein>
<name>A0A2J8AZR9_9FIRM</name>
<dbReference type="RefSeq" id="WP_012992929.1">
    <property type="nucleotide sequence ID" value="NZ_NBZD01000004.1"/>
</dbReference>
<evidence type="ECO:0008006" key="6">
    <source>
        <dbReference type="Google" id="ProtNLM"/>
    </source>
</evidence>
<gene>
    <name evidence="4" type="ORF">B7R76_06665</name>
</gene>
<keyword evidence="2" id="KW-0813">Transport</keyword>
<accession>A0A2J8AZR9</accession>